<organism evidence="2 3">
    <name type="scientific">Teratosphaeria nubilosa</name>
    <dbReference type="NCBI Taxonomy" id="161662"/>
    <lineage>
        <taxon>Eukaryota</taxon>
        <taxon>Fungi</taxon>
        <taxon>Dikarya</taxon>
        <taxon>Ascomycota</taxon>
        <taxon>Pezizomycotina</taxon>
        <taxon>Dothideomycetes</taxon>
        <taxon>Dothideomycetidae</taxon>
        <taxon>Mycosphaerellales</taxon>
        <taxon>Teratosphaeriaceae</taxon>
        <taxon>Teratosphaeria</taxon>
    </lineage>
</organism>
<gene>
    <name evidence="2" type="ORF">EJ03DRAFT_327031</name>
</gene>
<reference evidence="2" key="1">
    <citation type="journal article" date="2020" name="Stud. Mycol.">
        <title>101 Dothideomycetes genomes: a test case for predicting lifestyles and emergence of pathogens.</title>
        <authorList>
            <person name="Haridas S."/>
            <person name="Albert R."/>
            <person name="Binder M."/>
            <person name="Bloem J."/>
            <person name="Labutti K."/>
            <person name="Salamov A."/>
            <person name="Andreopoulos B."/>
            <person name="Baker S."/>
            <person name="Barry K."/>
            <person name="Bills G."/>
            <person name="Bluhm B."/>
            <person name="Cannon C."/>
            <person name="Castanera R."/>
            <person name="Culley D."/>
            <person name="Daum C."/>
            <person name="Ezra D."/>
            <person name="Gonzalez J."/>
            <person name="Henrissat B."/>
            <person name="Kuo A."/>
            <person name="Liang C."/>
            <person name="Lipzen A."/>
            <person name="Lutzoni F."/>
            <person name="Magnuson J."/>
            <person name="Mondo S."/>
            <person name="Nolan M."/>
            <person name="Ohm R."/>
            <person name="Pangilinan J."/>
            <person name="Park H.-J."/>
            <person name="Ramirez L."/>
            <person name="Alfaro M."/>
            <person name="Sun H."/>
            <person name="Tritt A."/>
            <person name="Yoshinaga Y."/>
            <person name="Zwiers L.-H."/>
            <person name="Turgeon B."/>
            <person name="Goodwin S."/>
            <person name="Spatafora J."/>
            <person name="Crous P."/>
            <person name="Grigoriev I."/>
        </authorList>
    </citation>
    <scope>NUCLEOTIDE SEQUENCE</scope>
    <source>
        <strain evidence="2">CBS 116005</strain>
    </source>
</reference>
<dbReference type="AlphaFoldDB" id="A0A6G1LBU1"/>
<dbReference type="OrthoDB" id="10352087at2759"/>
<keyword evidence="1" id="KW-0812">Transmembrane</keyword>
<proteinExistence type="predicted"/>
<name>A0A6G1LBU1_9PEZI</name>
<keyword evidence="1" id="KW-0472">Membrane</keyword>
<dbReference type="Proteomes" id="UP000799436">
    <property type="component" value="Unassembled WGS sequence"/>
</dbReference>
<dbReference type="EMBL" id="ML995830">
    <property type="protein sequence ID" value="KAF2769888.1"/>
    <property type="molecule type" value="Genomic_DNA"/>
</dbReference>
<evidence type="ECO:0000313" key="3">
    <source>
        <dbReference type="Proteomes" id="UP000799436"/>
    </source>
</evidence>
<feature type="transmembrane region" description="Helical" evidence="1">
    <location>
        <begin position="12"/>
        <end position="36"/>
    </location>
</feature>
<keyword evidence="3" id="KW-1185">Reference proteome</keyword>
<sequence length="83" mass="9072">MSSTNNFAKNLILAILIPVIVGMVLGISVTEGCCLWKRRKGKAEQHFEAGIPTIRKITPSTSTDHSAMEATFLGSERVKRSIL</sequence>
<evidence type="ECO:0000256" key="1">
    <source>
        <dbReference type="SAM" id="Phobius"/>
    </source>
</evidence>
<protein>
    <submittedName>
        <fullName evidence="2">Uncharacterized protein</fullName>
    </submittedName>
</protein>
<keyword evidence="1" id="KW-1133">Transmembrane helix</keyword>
<accession>A0A6G1LBU1</accession>
<evidence type="ECO:0000313" key="2">
    <source>
        <dbReference type="EMBL" id="KAF2769888.1"/>
    </source>
</evidence>